<keyword evidence="5" id="KW-0547">Nucleotide-binding</keyword>
<evidence type="ECO:0000256" key="9">
    <source>
        <dbReference type="ARBA" id="ARBA00048090"/>
    </source>
</evidence>
<keyword evidence="7" id="KW-0067">ATP-binding</keyword>
<keyword evidence="4" id="KW-0808">Transferase</keyword>
<keyword evidence="11" id="KW-1185">Reference proteome</keyword>
<comment type="pathway">
    <text evidence="1">Carbohydrate acid metabolism; D-gluconate degradation.</text>
</comment>
<dbReference type="GO" id="GO:0005975">
    <property type="term" value="P:carbohydrate metabolic process"/>
    <property type="evidence" value="ECO:0007669"/>
    <property type="project" value="InterPro"/>
</dbReference>
<evidence type="ECO:0000313" key="10">
    <source>
        <dbReference type="EMBL" id="KAK0627327.1"/>
    </source>
</evidence>
<dbReference type="Proteomes" id="UP001175000">
    <property type="component" value="Unassembled WGS sequence"/>
</dbReference>
<evidence type="ECO:0000313" key="11">
    <source>
        <dbReference type="Proteomes" id="UP001175000"/>
    </source>
</evidence>
<accession>A0AA39X5J2</accession>
<dbReference type="PANTHER" id="PTHR43442:SF3">
    <property type="entry name" value="GLUCONOKINASE-RELATED"/>
    <property type="match status" value="1"/>
</dbReference>
<dbReference type="InterPro" id="IPR006001">
    <property type="entry name" value="Therm_gnt_kin"/>
</dbReference>
<dbReference type="GO" id="GO:0046316">
    <property type="term" value="F:gluconokinase activity"/>
    <property type="evidence" value="ECO:0007669"/>
    <property type="project" value="UniProtKB-EC"/>
</dbReference>
<gene>
    <name evidence="10" type="ORF">B0T14DRAFT_134865</name>
</gene>
<dbReference type="AlphaFoldDB" id="A0AA39X5J2"/>
<sequence length="139" mass="15958">MGDTAQTDKHHGHRWIWFATGPAACGKTTIAKALAEDLHFTFLEGDDYHPKANIDKMSRGDLMTDEDRKGWLEALRDHETAQPSGPNGPPHLVLLGCTWLDVTIDRHLWVLWREDSQTWCPKIHLDRNPNDRRGLDRQN</sequence>
<comment type="caution">
    <text evidence="10">The sequence shown here is derived from an EMBL/GenBank/DDBJ whole genome shotgun (WGS) entry which is preliminary data.</text>
</comment>
<evidence type="ECO:0000256" key="4">
    <source>
        <dbReference type="ARBA" id="ARBA00022679"/>
    </source>
</evidence>
<evidence type="ECO:0000256" key="3">
    <source>
        <dbReference type="ARBA" id="ARBA00012054"/>
    </source>
</evidence>
<reference evidence="10" key="1">
    <citation type="submission" date="2023-06" db="EMBL/GenBank/DDBJ databases">
        <title>Genome-scale phylogeny and comparative genomics of the fungal order Sordariales.</title>
        <authorList>
            <consortium name="Lawrence Berkeley National Laboratory"/>
            <person name="Hensen N."/>
            <person name="Bonometti L."/>
            <person name="Westerberg I."/>
            <person name="Brannstrom I.O."/>
            <person name="Guillou S."/>
            <person name="Cros-Aarteil S."/>
            <person name="Calhoun S."/>
            <person name="Haridas S."/>
            <person name="Kuo A."/>
            <person name="Mondo S."/>
            <person name="Pangilinan J."/>
            <person name="Riley R."/>
            <person name="Labutti K."/>
            <person name="Andreopoulos B."/>
            <person name="Lipzen A."/>
            <person name="Chen C."/>
            <person name="Yanf M."/>
            <person name="Daum C."/>
            <person name="Ng V."/>
            <person name="Clum A."/>
            <person name="Steindorff A."/>
            <person name="Ohm R."/>
            <person name="Martin F."/>
            <person name="Silar P."/>
            <person name="Natvig D."/>
            <person name="Lalanne C."/>
            <person name="Gautier V."/>
            <person name="Ament-Velasquez S.L."/>
            <person name="Kruys A."/>
            <person name="Hutchinson M.I."/>
            <person name="Powell A.J."/>
            <person name="Barry K."/>
            <person name="Miller A.N."/>
            <person name="Grigoriev I.V."/>
            <person name="Debuchy R."/>
            <person name="Gladieux P."/>
            <person name="Thoren M.H."/>
            <person name="Johannesson H."/>
        </authorList>
    </citation>
    <scope>NUCLEOTIDE SEQUENCE</scope>
    <source>
        <strain evidence="10">CBS 606.72</strain>
    </source>
</reference>
<dbReference type="SUPFAM" id="SSF52540">
    <property type="entry name" value="P-loop containing nucleoside triphosphate hydrolases"/>
    <property type="match status" value="1"/>
</dbReference>
<dbReference type="PANTHER" id="PTHR43442">
    <property type="entry name" value="GLUCONOKINASE-RELATED"/>
    <property type="match status" value="1"/>
</dbReference>
<comment type="catalytic activity">
    <reaction evidence="9">
        <text>D-gluconate + ATP = 6-phospho-D-gluconate + ADP + H(+)</text>
        <dbReference type="Rhea" id="RHEA:19433"/>
        <dbReference type="ChEBI" id="CHEBI:15378"/>
        <dbReference type="ChEBI" id="CHEBI:18391"/>
        <dbReference type="ChEBI" id="CHEBI:30616"/>
        <dbReference type="ChEBI" id="CHEBI:58759"/>
        <dbReference type="ChEBI" id="CHEBI:456216"/>
        <dbReference type="EC" id="2.7.1.12"/>
    </reaction>
</comment>
<dbReference type="EC" id="2.7.1.12" evidence="3"/>
<dbReference type="Gene3D" id="3.40.50.300">
    <property type="entry name" value="P-loop containing nucleotide triphosphate hydrolases"/>
    <property type="match status" value="1"/>
</dbReference>
<name>A0AA39X5J2_9PEZI</name>
<evidence type="ECO:0000256" key="2">
    <source>
        <dbReference type="ARBA" id="ARBA00008420"/>
    </source>
</evidence>
<protein>
    <recommendedName>
        <fullName evidence="3">gluconokinase</fullName>
        <ecNumber evidence="3">2.7.1.12</ecNumber>
    </recommendedName>
    <alternativeName>
        <fullName evidence="8">Gluconate kinase</fullName>
    </alternativeName>
</protein>
<evidence type="ECO:0000256" key="1">
    <source>
        <dbReference type="ARBA" id="ARBA00004875"/>
    </source>
</evidence>
<evidence type="ECO:0000256" key="6">
    <source>
        <dbReference type="ARBA" id="ARBA00022777"/>
    </source>
</evidence>
<dbReference type="EMBL" id="JAULSU010000002">
    <property type="protein sequence ID" value="KAK0627327.1"/>
    <property type="molecule type" value="Genomic_DNA"/>
</dbReference>
<dbReference type="CDD" id="cd02021">
    <property type="entry name" value="GntK"/>
    <property type="match status" value="1"/>
</dbReference>
<dbReference type="InterPro" id="IPR027417">
    <property type="entry name" value="P-loop_NTPase"/>
</dbReference>
<evidence type="ECO:0000256" key="5">
    <source>
        <dbReference type="ARBA" id="ARBA00022741"/>
    </source>
</evidence>
<organism evidence="10 11">
    <name type="scientific">Immersiella caudata</name>
    <dbReference type="NCBI Taxonomy" id="314043"/>
    <lineage>
        <taxon>Eukaryota</taxon>
        <taxon>Fungi</taxon>
        <taxon>Dikarya</taxon>
        <taxon>Ascomycota</taxon>
        <taxon>Pezizomycotina</taxon>
        <taxon>Sordariomycetes</taxon>
        <taxon>Sordariomycetidae</taxon>
        <taxon>Sordariales</taxon>
        <taxon>Lasiosphaeriaceae</taxon>
        <taxon>Immersiella</taxon>
    </lineage>
</organism>
<evidence type="ECO:0000256" key="8">
    <source>
        <dbReference type="ARBA" id="ARBA00029835"/>
    </source>
</evidence>
<proteinExistence type="inferred from homology"/>
<keyword evidence="6" id="KW-0418">Kinase</keyword>
<dbReference type="GO" id="GO:0005737">
    <property type="term" value="C:cytoplasm"/>
    <property type="evidence" value="ECO:0007669"/>
    <property type="project" value="TreeGrafter"/>
</dbReference>
<evidence type="ECO:0000256" key="7">
    <source>
        <dbReference type="ARBA" id="ARBA00022840"/>
    </source>
</evidence>
<dbReference type="GO" id="GO:0005524">
    <property type="term" value="F:ATP binding"/>
    <property type="evidence" value="ECO:0007669"/>
    <property type="project" value="UniProtKB-KW"/>
</dbReference>
<comment type="similarity">
    <text evidence="2">Belongs to the gluconokinase GntK/GntV family.</text>
</comment>